<dbReference type="GO" id="GO:0000976">
    <property type="term" value="F:transcription cis-regulatory region binding"/>
    <property type="evidence" value="ECO:0007669"/>
    <property type="project" value="TreeGrafter"/>
</dbReference>
<sequence length="354" mass="39338">MKSEQKNITIQHVAERAGVSKMTVSRVLNHDSKVSDSTRTKVMDAVQELNYRPNISARQLAGSKSYFIGLLYDNPSQGYVSQFLLGALKRCRASGYHMVVDECQGGLQDKVRMTRDFVNTTRVDGVILLPPLCDIPEVLDTLKQSGTPFVRIAPDVDLEASPYVCMDDYQAAYEMTNELIQAGHRDIAFIIGHPNQGASRLRYQGFLDALRSNRINCPPEYIEQGYFTYKSGLQAATKLLGLGNRPTAIFASNDDMAAAVTSAAHIHGLSVPEDVSVVGFDDVELASSLWPPLTTIRQPIAEMAEAAIELIRSGKLNNERTLRRSDYRHVIDFELVRRESLRTKNEAISQRSVG</sequence>
<dbReference type="Proteomes" id="UP000619743">
    <property type="component" value="Unassembled WGS sequence"/>
</dbReference>
<evidence type="ECO:0000259" key="4">
    <source>
        <dbReference type="PROSITE" id="PS50932"/>
    </source>
</evidence>
<evidence type="ECO:0000256" key="2">
    <source>
        <dbReference type="ARBA" id="ARBA00023125"/>
    </source>
</evidence>
<organism evidence="5 6">
    <name type="scientific">Neiella marina</name>
    <dbReference type="NCBI Taxonomy" id="508461"/>
    <lineage>
        <taxon>Bacteria</taxon>
        <taxon>Pseudomonadati</taxon>
        <taxon>Pseudomonadota</taxon>
        <taxon>Gammaproteobacteria</taxon>
        <taxon>Alteromonadales</taxon>
        <taxon>Echinimonadaceae</taxon>
        <taxon>Neiella</taxon>
    </lineage>
</organism>
<comment type="caution">
    <text evidence="5">The sequence shown here is derived from an EMBL/GenBank/DDBJ whole genome shotgun (WGS) entry which is preliminary data.</text>
</comment>
<keyword evidence="3" id="KW-0804">Transcription</keyword>
<proteinExistence type="predicted"/>
<dbReference type="InterPro" id="IPR000843">
    <property type="entry name" value="HTH_LacI"/>
</dbReference>
<dbReference type="Gene3D" id="1.10.260.40">
    <property type="entry name" value="lambda repressor-like DNA-binding domains"/>
    <property type="match status" value="1"/>
</dbReference>
<dbReference type="PANTHER" id="PTHR30146:SF153">
    <property type="entry name" value="LACTOSE OPERON REPRESSOR"/>
    <property type="match status" value="1"/>
</dbReference>
<name>A0A8J2U1P3_9GAMM</name>
<dbReference type="SUPFAM" id="SSF47413">
    <property type="entry name" value="lambda repressor-like DNA-binding domains"/>
    <property type="match status" value="1"/>
</dbReference>
<protein>
    <submittedName>
        <fullName evidence="5">LacI family transcriptional regulator</fullName>
    </submittedName>
</protein>
<evidence type="ECO:0000256" key="1">
    <source>
        <dbReference type="ARBA" id="ARBA00023015"/>
    </source>
</evidence>
<dbReference type="InterPro" id="IPR010982">
    <property type="entry name" value="Lambda_DNA-bd_dom_sf"/>
</dbReference>
<evidence type="ECO:0000313" key="6">
    <source>
        <dbReference type="Proteomes" id="UP000619743"/>
    </source>
</evidence>
<dbReference type="InterPro" id="IPR046335">
    <property type="entry name" value="LacI/GalR-like_sensor"/>
</dbReference>
<keyword evidence="1" id="KW-0805">Transcription regulation</keyword>
<dbReference type="SUPFAM" id="SSF53822">
    <property type="entry name" value="Periplasmic binding protein-like I"/>
    <property type="match status" value="1"/>
</dbReference>
<dbReference type="SMART" id="SM00354">
    <property type="entry name" value="HTH_LACI"/>
    <property type="match status" value="1"/>
</dbReference>
<dbReference type="AlphaFoldDB" id="A0A8J2U1P3"/>
<dbReference type="RefSeq" id="WP_087504028.1">
    <property type="nucleotide sequence ID" value="NZ_BMDX01000001.1"/>
</dbReference>
<dbReference type="CDD" id="cd01392">
    <property type="entry name" value="HTH_LacI"/>
    <property type="match status" value="1"/>
</dbReference>
<dbReference type="PANTHER" id="PTHR30146">
    <property type="entry name" value="LACI-RELATED TRANSCRIPTIONAL REPRESSOR"/>
    <property type="match status" value="1"/>
</dbReference>
<keyword evidence="6" id="KW-1185">Reference proteome</keyword>
<feature type="domain" description="HTH lacI-type" evidence="4">
    <location>
        <begin position="8"/>
        <end position="62"/>
    </location>
</feature>
<dbReference type="Pfam" id="PF13377">
    <property type="entry name" value="Peripla_BP_3"/>
    <property type="match status" value="1"/>
</dbReference>
<dbReference type="CDD" id="cd01545">
    <property type="entry name" value="PBP1_SalR"/>
    <property type="match status" value="1"/>
</dbReference>
<evidence type="ECO:0000256" key="3">
    <source>
        <dbReference type="ARBA" id="ARBA00023163"/>
    </source>
</evidence>
<accession>A0A8J2U1P3</accession>
<dbReference type="Pfam" id="PF00356">
    <property type="entry name" value="LacI"/>
    <property type="match status" value="1"/>
</dbReference>
<dbReference type="OrthoDB" id="9798934at2"/>
<dbReference type="EMBL" id="BMDX01000001">
    <property type="protein sequence ID" value="GGA62857.1"/>
    <property type="molecule type" value="Genomic_DNA"/>
</dbReference>
<reference evidence="6" key="1">
    <citation type="journal article" date="2019" name="Int. J. Syst. Evol. Microbiol.">
        <title>The Global Catalogue of Microorganisms (GCM) 10K type strain sequencing project: providing services to taxonomists for standard genome sequencing and annotation.</title>
        <authorList>
            <consortium name="The Broad Institute Genomics Platform"/>
            <consortium name="The Broad Institute Genome Sequencing Center for Infectious Disease"/>
            <person name="Wu L."/>
            <person name="Ma J."/>
        </authorList>
    </citation>
    <scope>NUCLEOTIDE SEQUENCE [LARGE SCALE GENOMIC DNA]</scope>
    <source>
        <strain evidence="6">CGMCC 1.10130</strain>
    </source>
</reference>
<dbReference type="InterPro" id="IPR028082">
    <property type="entry name" value="Peripla_BP_I"/>
</dbReference>
<evidence type="ECO:0000313" key="5">
    <source>
        <dbReference type="EMBL" id="GGA62857.1"/>
    </source>
</evidence>
<keyword evidence="2" id="KW-0238">DNA-binding</keyword>
<dbReference type="Gene3D" id="3.40.50.2300">
    <property type="match status" value="2"/>
</dbReference>
<gene>
    <name evidence="5" type="ORF">GCM10011369_00140</name>
</gene>
<dbReference type="GO" id="GO:0003700">
    <property type="term" value="F:DNA-binding transcription factor activity"/>
    <property type="evidence" value="ECO:0007669"/>
    <property type="project" value="TreeGrafter"/>
</dbReference>
<dbReference type="PROSITE" id="PS50932">
    <property type="entry name" value="HTH_LACI_2"/>
    <property type="match status" value="1"/>
</dbReference>